<evidence type="ECO:0000259" key="14">
    <source>
        <dbReference type="PROSITE" id="PS50873"/>
    </source>
</evidence>
<dbReference type="InterPro" id="IPR002016">
    <property type="entry name" value="Haem_peroxidase"/>
</dbReference>
<keyword evidence="9 12" id="KW-0106">Calcium</keyword>
<dbReference type="InterPro" id="IPR044831">
    <property type="entry name" value="Ccp1-like"/>
</dbReference>
<accession>A0AAN6M6D8</accession>
<protein>
    <recommendedName>
        <fullName evidence="12">Peroxidase</fullName>
        <ecNumber evidence="12">1.11.1.-</ecNumber>
    </recommendedName>
</protein>
<evidence type="ECO:0000256" key="11">
    <source>
        <dbReference type="PIRSR" id="PIRSR601621-4"/>
    </source>
</evidence>
<evidence type="ECO:0000256" key="1">
    <source>
        <dbReference type="ARBA" id="ARBA00006089"/>
    </source>
</evidence>
<feature type="signal peptide" evidence="12">
    <location>
        <begin position="1"/>
        <end position="19"/>
    </location>
</feature>
<dbReference type="PROSITE" id="PS00436">
    <property type="entry name" value="PEROXIDASE_2"/>
    <property type="match status" value="1"/>
</dbReference>
<comment type="cofactor">
    <cofactor evidence="9 12">
        <name>Ca(2+)</name>
        <dbReference type="ChEBI" id="CHEBI:29108"/>
    </cofactor>
    <text evidence="9 12">Binds 2 calcium ions per subunit.</text>
</comment>
<feature type="domain" description="Plant heme peroxidase family profile" evidence="14">
    <location>
        <begin position="40"/>
        <end position="201"/>
    </location>
</feature>
<feature type="binding site" evidence="9">
    <location>
        <position position="95"/>
    </location>
    <ligand>
        <name>Ca(2+)</name>
        <dbReference type="ChEBI" id="CHEBI:29108"/>
        <label>1</label>
    </ligand>
</feature>
<evidence type="ECO:0000256" key="7">
    <source>
        <dbReference type="ARBA" id="ARBA00023180"/>
    </source>
</evidence>
<dbReference type="EMBL" id="WVTA01000001">
    <property type="protein sequence ID" value="KAK3216628.1"/>
    <property type="molecule type" value="Genomic_DNA"/>
</dbReference>
<keyword evidence="5 12" id="KW-0560">Oxidoreductase</keyword>
<dbReference type="Gene3D" id="1.10.520.10">
    <property type="match status" value="1"/>
</dbReference>
<keyword evidence="3 9" id="KW-0349">Heme</keyword>
<evidence type="ECO:0000256" key="5">
    <source>
        <dbReference type="ARBA" id="ARBA00023002"/>
    </source>
</evidence>
<evidence type="ECO:0000313" key="16">
    <source>
        <dbReference type="Proteomes" id="UP001280581"/>
    </source>
</evidence>
<dbReference type="GO" id="GO:0042744">
    <property type="term" value="P:hydrogen peroxide catabolic process"/>
    <property type="evidence" value="ECO:0007669"/>
    <property type="project" value="TreeGrafter"/>
</dbReference>
<dbReference type="InterPro" id="IPR010255">
    <property type="entry name" value="Haem_peroxidase_sf"/>
</dbReference>
<evidence type="ECO:0000256" key="13">
    <source>
        <dbReference type="SAM" id="MobiDB-lite"/>
    </source>
</evidence>
<proteinExistence type="inferred from homology"/>
<dbReference type="GO" id="GO:0004601">
    <property type="term" value="F:peroxidase activity"/>
    <property type="evidence" value="ECO:0007669"/>
    <property type="project" value="UniProtKB-KW"/>
</dbReference>
<feature type="active site" description="Proton acceptor" evidence="8">
    <location>
        <position position="87"/>
    </location>
</feature>
<dbReference type="InterPro" id="IPR001621">
    <property type="entry name" value="Ligninase"/>
</dbReference>
<evidence type="ECO:0000256" key="6">
    <source>
        <dbReference type="ARBA" id="ARBA00023004"/>
    </source>
</evidence>
<keyword evidence="12" id="KW-0732">Signal</keyword>
<dbReference type="Pfam" id="PF00141">
    <property type="entry name" value="peroxidase"/>
    <property type="match status" value="1"/>
</dbReference>
<feature type="region of interest" description="Disordered" evidence="13">
    <location>
        <begin position="154"/>
        <end position="174"/>
    </location>
</feature>
<comment type="cofactor">
    <cofactor evidence="9">
        <name>heme b</name>
        <dbReference type="ChEBI" id="CHEBI:60344"/>
    </cofactor>
    <text evidence="9">Binds 1 heme b (iron(II)-protoporphyrin IX) group per subunit.</text>
</comment>
<organism evidence="15 16">
    <name type="scientific">Pseudopithomyces chartarum</name>
    <dbReference type="NCBI Taxonomy" id="1892770"/>
    <lineage>
        <taxon>Eukaryota</taxon>
        <taxon>Fungi</taxon>
        <taxon>Dikarya</taxon>
        <taxon>Ascomycota</taxon>
        <taxon>Pezizomycotina</taxon>
        <taxon>Dothideomycetes</taxon>
        <taxon>Pleosporomycetidae</taxon>
        <taxon>Pleosporales</taxon>
        <taxon>Massarineae</taxon>
        <taxon>Didymosphaeriaceae</taxon>
        <taxon>Pseudopithomyces</taxon>
    </lineage>
</organism>
<keyword evidence="4 9" id="KW-0479">Metal-binding</keyword>
<feature type="binding site" evidence="9">
    <location>
        <position position="97"/>
    </location>
    <ligand>
        <name>Ca(2+)</name>
        <dbReference type="ChEBI" id="CHEBI:29108"/>
        <label>1</label>
    </ligand>
</feature>
<reference evidence="15 16" key="1">
    <citation type="submission" date="2021-02" db="EMBL/GenBank/DDBJ databases">
        <title>Genome assembly of Pseudopithomyces chartarum.</title>
        <authorList>
            <person name="Jauregui R."/>
            <person name="Singh J."/>
            <person name="Voisey C."/>
        </authorList>
    </citation>
    <scope>NUCLEOTIDE SEQUENCE [LARGE SCALE GENOMIC DNA]</scope>
    <source>
        <strain evidence="15 16">AGR01</strain>
    </source>
</reference>
<keyword evidence="16" id="KW-1185">Reference proteome</keyword>
<dbReference type="PROSITE" id="PS50873">
    <property type="entry name" value="PEROXIDASE_4"/>
    <property type="match status" value="1"/>
</dbReference>
<dbReference type="PRINTS" id="PR00458">
    <property type="entry name" value="PEROXIDASE"/>
</dbReference>
<evidence type="ECO:0000313" key="15">
    <source>
        <dbReference type="EMBL" id="KAK3216628.1"/>
    </source>
</evidence>
<evidence type="ECO:0000256" key="12">
    <source>
        <dbReference type="RuleBase" id="RU363051"/>
    </source>
</evidence>
<dbReference type="PRINTS" id="PR00462">
    <property type="entry name" value="LIGNINASE"/>
</dbReference>
<gene>
    <name evidence="15" type="ORF">GRF29_1g423387</name>
</gene>
<comment type="caution">
    <text evidence="15">The sequence shown here is derived from an EMBL/GenBank/DDBJ whole genome shotgun (WGS) entry which is preliminary data.</text>
</comment>
<evidence type="ECO:0000256" key="2">
    <source>
        <dbReference type="ARBA" id="ARBA00022559"/>
    </source>
</evidence>
<keyword evidence="11" id="KW-1015">Disulfide bond</keyword>
<keyword evidence="7" id="KW-0325">Glycoprotein</keyword>
<evidence type="ECO:0000256" key="9">
    <source>
        <dbReference type="PIRSR" id="PIRSR601621-2"/>
    </source>
</evidence>
<feature type="site" description="Transition state stabilizer" evidence="10">
    <location>
        <position position="83"/>
    </location>
</feature>
<keyword evidence="2 12" id="KW-0575">Peroxidase</keyword>
<evidence type="ECO:0000256" key="8">
    <source>
        <dbReference type="PIRSR" id="PIRSR601621-1"/>
    </source>
</evidence>
<dbReference type="Proteomes" id="UP001280581">
    <property type="component" value="Unassembled WGS sequence"/>
</dbReference>
<dbReference type="GO" id="GO:0034599">
    <property type="term" value="P:cellular response to oxidative stress"/>
    <property type="evidence" value="ECO:0007669"/>
    <property type="project" value="InterPro"/>
</dbReference>
<evidence type="ECO:0000256" key="4">
    <source>
        <dbReference type="ARBA" id="ARBA00022723"/>
    </source>
</evidence>
<dbReference type="PANTHER" id="PTHR31356">
    <property type="entry name" value="THYLAKOID LUMENAL 29 KDA PROTEIN, CHLOROPLASTIC-RELATED"/>
    <property type="match status" value="1"/>
</dbReference>
<dbReference type="SUPFAM" id="SSF48113">
    <property type="entry name" value="Heme-dependent peroxidases"/>
    <property type="match status" value="1"/>
</dbReference>
<dbReference type="GO" id="GO:0046872">
    <property type="term" value="F:metal ion binding"/>
    <property type="evidence" value="ECO:0007669"/>
    <property type="project" value="UniProtKB-UniRule"/>
</dbReference>
<feature type="binding site" evidence="9">
    <location>
        <position position="88"/>
    </location>
    <ligand>
        <name>Ca(2+)</name>
        <dbReference type="ChEBI" id="CHEBI:29108"/>
        <label>1</label>
    </ligand>
</feature>
<keyword evidence="6 9" id="KW-0408">Iron</keyword>
<evidence type="ECO:0000256" key="10">
    <source>
        <dbReference type="PIRSR" id="PIRSR601621-3"/>
    </source>
</evidence>
<feature type="disulfide bond" evidence="11">
    <location>
        <begin position="74"/>
        <end position="145"/>
    </location>
</feature>
<feature type="binding site" evidence="9">
    <location>
        <position position="201"/>
    </location>
    <ligand>
        <name>Ca(2+)</name>
        <dbReference type="ChEBI" id="CHEBI:29108"/>
        <label>2</label>
    </ligand>
</feature>
<name>A0AAN6M6D8_9PLEO</name>
<dbReference type="PANTHER" id="PTHR31356:SF66">
    <property type="entry name" value="CATALASE-PEROXIDASE"/>
    <property type="match status" value="1"/>
</dbReference>
<feature type="chain" id="PRO_5042662556" description="Peroxidase" evidence="12">
    <location>
        <begin position="20"/>
        <end position="235"/>
    </location>
</feature>
<dbReference type="InterPro" id="IPR019794">
    <property type="entry name" value="Peroxidases_AS"/>
</dbReference>
<dbReference type="GO" id="GO:0020037">
    <property type="term" value="F:heme binding"/>
    <property type="evidence" value="ECO:0007669"/>
    <property type="project" value="UniProtKB-UniRule"/>
</dbReference>
<sequence length="235" mass="24814">MYIFPTFITALAAASTVQAIQFSDVTTSASNAKRGLLSILLGPIFKKQQGEACPAVWTEISSTLTQQFLANGECTDAARAAIRAGFHDCFNGVCDGSLILADECSRPENAGLERVCGNLGNLAEQKQVGVADLIQFAAAHAIKTCPGGPTLRVKVGRPDSDQPSPEGGLPTGHESASTLIQRFAARGFSPVDLAALIGAHSTARVRSWEGADHDWERWEYGEAFGDGDSDEDVCG</sequence>
<evidence type="ECO:0000256" key="3">
    <source>
        <dbReference type="ARBA" id="ARBA00022617"/>
    </source>
</evidence>
<dbReference type="EC" id="1.11.1.-" evidence="12"/>
<dbReference type="AlphaFoldDB" id="A0AAN6M6D8"/>
<dbReference type="GO" id="GO:0000302">
    <property type="term" value="P:response to reactive oxygen species"/>
    <property type="evidence" value="ECO:0007669"/>
    <property type="project" value="TreeGrafter"/>
</dbReference>
<comment type="similarity">
    <text evidence="1 12">Belongs to the peroxidase family. Ligninase subfamily.</text>
</comment>
<feature type="binding site" description="axial binding residue" evidence="9">
    <location>
        <position position="200"/>
    </location>
    <ligand>
        <name>heme b</name>
        <dbReference type="ChEBI" id="CHEBI:60344"/>
    </ligand>
    <ligandPart>
        <name>Fe</name>
        <dbReference type="ChEBI" id="CHEBI:18248"/>
    </ligandPart>
</feature>